<feature type="domain" description="DUF2726" evidence="2">
    <location>
        <begin position="45"/>
        <end position="163"/>
    </location>
</feature>
<reference evidence="3 4" key="1">
    <citation type="submission" date="2016-03" db="EMBL/GenBank/DDBJ databases">
        <title>Genome sequence of Providencia stuartii strain, isolated from the salivary glands of larval Lucilia sericata.</title>
        <authorList>
            <person name="Yuan Y."/>
            <person name="Zhang Y."/>
            <person name="Fu S."/>
            <person name="Crippen T.L."/>
            <person name="Visi D."/>
            <person name="Benbow M.E."/>
            <person name="Allen M."/>
            <person name="Tomberlin J.K."/>
            <person name="Sze S.-H."/>
            <person name="Tarone A.M."/>
        </authorList>
    </citation>
    <scope>NUCLEOTIDE SEQUENCE [LARGE SCALE GENOMIC DNA]</scope>
    <source>
        <strain evidence="3 4">Crippen</strain>
    </source>
</reference>
<evidence type="ECO:0000313" key="4">
    <source>
        <dbReference type="Proteomes" id="UP000179588"/>
    </source>
</evidence>
<proteinExistence type="predicted"/>
<gene>
    <name evidence="3" type="ORF">A3Q29_21245</name>
</gene>
<sequence>MIILLIAIIFVLLVMYFIVKKYRRKLEATKNKKVINDGFIRKKPLTKTELKIYHEIRRELDERYLLLSQVRLADIIMVDTKKYRYKSAQWYARFNKISQKHCDYIVIDGVDGDVVCGIELDDHTHRQDNRINRDIQINALFKSIHIPLLRINANNVSEIKTLKIFIHK</sequence>
<accession>A0A1S1HLC6</accession>
<dbReference type="Pfam" id="PF10881">
    <property type="entry name" value="DUF2726"/>
    <property type="match status" value="1"/>
</dbReference>
<name>A0A1S1HLC6_PROST</name>
<dbReference type="InterPro" id="IPR024402">
    <property type="entry name" value="DUF2726"/>
</dbReference>
<keyword evidence="1" id="KW-0812">Transmembrane</keyword>
<dbReference type="EMBL" id="LVIE01000191">
    <property type="protein sequence ID" value="OHT23104.1"/>
    <property type="molecule type" value="Genomic_DNA"/>
</dbReference>
<protein>
    <recommendedName>
        <fullName evidence="2">DUF2726 domain-containing protein</fullName>
    </recommendedName>
</protein>
<comment type="caution">
    <text evidence="3">The sequence shown here is derived from an EMBL/GenBank/DDBJ whole genome shotgun (WGS) entry which is preliminary data.</text>
</comment>
<keyword evidence="1" id="KW-1133">Transmembrane helix</keyword>
<feature type="transmembrane region" description="Helical" evidence="1">
    <location>
        <begin position="6"/>
        <end position="23"/>
    </location>
</feature>
<keyword evidence="4" id="KW-1185">Reference proteome</keyword>
<evidence type="ECO:0000259" key="2">
    <source>
        <dbReference type="Pfam" id="PF10881"/>
    </source>
</evidence>
<dbReference type="Proteomes" id="UP000179588">
    <property type="component" value="Unassembled WGS sequence"/>
</dbReference>
<evidence type="ECO:0000256" key="1">
    <source>
        <dbReference type="SAM" id="Phobius"/>
    </source>
</evidence>
<dbReference type="AlphaFoldDB" id="A0A1S1HLC6"/>
<organism evidence="3 4">
    <name type="scientific">Providencia stuartii</name>
    <dbReference type="NCBI Taxonomy" id="588"/>
    <lineage>
        <taxon>Bacteria</taxon>
        <taxon>Pseudomonadati</taxon>
        <taxon>Pseudomonadota</taxon>
        <taxon>Gammaproteobacteria</taxon>
        <taxon>Enterobacterales</taxon>
        <taxon>Morganellaceae</taxon>
        <taxon>Providencia</taxon>
    </lineage>
</organism>
<keyword evidence="1" id="KW-0472">Membrane</keyword>
<evidence type="ECO:0000313" key="3">
    <source>
        <dbReference type="EMBL" id="OHT23104.1"/>
    </source>
</evidence>